<dbReference type="AlphaFoldDB" id="A0A5D4GS74"/>
<protein>
    <submittedName>
        <fullName evidence="1">Uncharacterized protein</fullName>
    </submittedName>
</protein>
<name>A0A5D4GS74_9SPHI</name>
<sequence>MQELFVKKYWDEEDVLFYIRFQDCKAVKQIEKTPKGRVLLTPENPHQGESILYDQSLDELELNETDFITEVEFDKVWNGQ</sequence>
<evidence type="ECO:0000313" key="2">
    <source>
        <dbReference type="Proteomes" id="UP000322362"/>
    </source>
</evidence>
<organism evidence="1 2">
    <name type="scientific">Sphingobacterium phlebotomi</name>
    <dbReference type="NCBI Taxonomy" id="2605433"/>
    <lineage>
        <taxon>Bacteria</taxon>
        <taxon>Pseudomonadati</taxon>
        <taxon>Bacteroidota</taxon>
        <taxon>Sphingobacteriia</taxon>
        <taxon>Sphingobacteriales</taxon>
        <taxon>Sphingobacteriaceae</taxon>
        <taxon>Sphingobacterium</taxon>
    </lineage>
</organism>
<dbReference type="Proteomes" id="UP000322362">
    <property type="component" value="Unassembled WGS sequence"/>
</dbReference>
<evidence type="ECO:0000313" key="1">
    <source>
        <dbReference type="EMBL" id="TYR30793.1"/>
    </source>
</evidence>
<accession>A0A5D4GS74</accession>
<dbReference type="EMBL" id="VTAV01000035">
    <property type="protein sequence ID" value="TYR30793.1"/>
    <property type="molecule type" value="Genomic_DNA"/>
</dbReference>
<gene>
    <name evidence="1" type="ORF">FXV77_21755</name>
</gene>
<reference evidence="1 2" key="1">
    <citation type="submission" date="2019-08" db="EMBL/GenBank/DDBJ databases">
        <title>Phlebobacter frassis gen. nov. sp. nov., a new member of family Sphingobacteriaceae isolated from sand fly rearing media.</title>
        <authorList>
            <person name="Kakumanu M.L."/>
            <person name="Marayati B.F."/>
            <person name="Wada-Katsumata A."/>
            <person name="Wasserberg G."/>
            <person name="Schal C."/>
            <person name="Apperson C.S."/>
            <person name="Ponnusamy L."/>
        </authorList>
    </citation>
    <scope>NUCLEOTIDE SEQUENCE [LARGE SCALE GENOMIC DNA]</scope>
    <source>
        <strain evidence="1 2">SSI9</strain>
    </source>
</reference>
<dbReference type="RefSeq" id="WP_148921351.1">
    <property type="nucleotide sequence ID" value="NZ_VTAV01000035.1"/>
</dbReference>
<keyword evidence="2" id="KW-1185">Reference proteome</keyword>
<comment type="caution">
    <text evidence="1">The sequence shown here is derived from an EMBL/GenBank/DDBJ whole genome shotgun (WGS) entry which is preliminary data.</text>
</comment>
<proteinExistence type="predicted"/>